<dbReference type="InterPro" id="IPR029061">
    <property type="entry name" value="THDP-binding"/>
</dbReference>
<feature type="region of interest" description="Disordered" evidence="2">
    <location>
        <begin position="67"/>
        <end position="92"/>
    </location>
</feature>
<name>C1MVI4_MICPC</name>
<dbReference type="Pfam" id="PF02775">
    <property type="entry name" value="TPP_enzyme_C"/>
    <property type="match status" value="1"/>
</dbReference>
<dbReference type="GO" id="GO:0030976">
    <property type="term" value="F:thiamine pyrophosphate binding"/>
    <property type="evidence" value="ECO:0007669"/>
    <property type="project" value="InterPro"/>
</dbReference>
<dbReference type="PANTHER" id="PTHR18968">
    <property type="entry name" value="THIAMINE PYROPHOSPHATE ENZYMES"/>
    <property type="match status" value="1"/>
</dbReference>
<evidence type="ECO:0000256" key="1">
    <source>
        <dbReference type="ARBA" id="ARBA00007812"/>
    </source>
</evidence>
<dbReference type="GO" id="GO:0050660">
    <property type="term" value="F:flavin adenine dinucleotide binding"/>
    <property type="evidence" value="ECO:0007669"/>
    <property type="project" value="TreeGrafter"/>
</dbReference>
<evidence type="ECO:0000313" key="4">
    <source>
        <dbReference type="EMBL" id="EEH55995.1"/>
    </source>
</evidence>
<dbReference type="eggNOG" id="ENOG502SRW3">
    <property type="taxonomic scope" value="Eukaryota"/>
</dbReference>
<gene>
    <name evidence="4" type="ORF">MICPUCDRAFT_59390</name>
</gene>
<protein>
    <submittedName>
        <fullName evidence="4">Predicted protein</fullName>
    </submittedName>
</protein>
<dbReference type="AlphaFoldDB" id="C1MVI4"/>
<dbReference type="Proteomes" id="UP000001876">
    <property type="component" value="Unassembled WGS sequence"/>
</dbReference>
<dbReference type="SUPFAM" id="SSF52518">
    <property type="entry name" value="Thiamin diphosphate-binding fold (THDP-binding)"/>
    <property type="match status" value="1"/>
</dbReference>
<comment type="similarity">
    <text evidence="1">Belongs to the TPP enzyme family.</text>
</comment>
<proteinExistence type="inferred from homology"/>
<dbReference type="RefSeq" id="XP_003060043.1">
    <property type="nucleotide sequence ID" value="XM_003059997.1"/>
</dbReference>
<evidence type="ECO:0000256" key="2">
    <source>
        <dbReference type="SAM" id="MobiDB-lite"/>
    </source>
</evidence>
<dbReference type="GeneID" id="9685481"/>
<dbReference type="InterPro" id="IPR045229">
    <property type="entry name" value="TPP_enz"/>
</dbReference>
<evidence type="ECO:0000313" key="5">
    <source>
        <dbReference type="Proteomes" id="UP000001876"/>
    </source>
</evidence>
<dbReference type="EMBL" id="GG663741">
    <property type="protein sequence ID" value="EEH55995.1"/>
    <property type="molecule type" value="Genomic_DNA"/>
</dbReference>
<dbReference type="Gene3D" id="3.40.50.970">
    <property type="match status" value="1"/>
</dbReference>
<keyword evidence="5" id="KW-1185">Reference proteome</keyword>
<accession>C1MVI4</accession>
<evidence type="ECO:0000259" key="3">
    <source>
        <dbReference type="Pfam" id="PF02775"/>
    </source>
</evidence>
<dbReference type="GO" id="GO:0003984">
    <property type="term" value="F:acetolactate synthase activity"/>
    <property type="evidence" value="ECO:0007669"/>
    <property type="project" value="TreeGrafter"/>
</dbReference>
<dbReference type="PANTHER" id="PTHR18968:SF86">
    <property type="entry name" value="ACETOLACTATE SYNTHASE LARGE SUBUNIT ILVX-RELATED"/>
    <property type="match status" value="1"/>
</dbReference>
<organism evidence="5">
    <name type="scientific">Micromonas pusilla (strain CCMP1545)</name>
    <name type="common">Picoplanktonic green alga</name>
    <dbReference type="NCBI Taxonomy" id="564608"/>
    <lineage>
        <taxon>Eukaryota</taxon>
        <taxon>Viridiplantae</taxon>
        <taxon>Chlorophyta</taxon>
        <taxon>Mamiellophyceae</taxon>
        <taxon>Mamiellales</taxon>
        <taxon>Mamiellaceae</taxon>
        <taxon>Micromonas</taxon>
    </lineage>
</organism>
<sequence>MTSSQAVRLRDILNDALWIDCARPEIRARDQLPGTLAFDHPSIGEIVAFATEATGVDAIVAAAAAKGPPTSAPAPARAPASSTPRRASSGGWLVEQRRAEARAFIAQCAAALMKCQKGKAALYCGGDALLSEDVAEGGALRLCGEIARVSGAAFLCENAFARVDRGGGLPCPTRLPYFPQDAARALSAYELVVTMDARRPIAMFGYDGAGPSHLIRLHDDAVWDLDVGDSVCVTAQMLLDEVRALAKRGGGRDLAPNVSQDFSPISPPSPPTHDGPLTASAMCHIVAALQPKDCVVVDESLTSGASYWDHSATCERFSHLTLTGGAIGFGPAAAVGAAVACPGRKIINIQADGSGLYSAQALWTQAKERLDVVTVVCANRKYAILKLEHAMQRVGAPGKASKARSSTVLYPNALTELDDPPVSWGKLAEGFGAKAFVAETMGEFKIAFARALRTPGPVVIEASLQ</sequence>
<dbReference type="CDD" id="cd02002">
    <property type="entry name" value="TPP_BFDC"/>
    <property type="match status" value="1"/>
</dbReference>
<reference evidence="4 5" key="1">
    <citation type="journal article" date="2009" name="Science">
        <title>Green evolution and dynamic adaptations revealed by genomes of the marine picoeukaryotes Micromonas.</title>
        <authorList>
            <person name="Worden A.Z."/>
            <person name="Lee J.H."/>
            <person name="Mock T."/>
            <person name="Rouze P."/>
            <person name="Simmons M.P."/>
            <person name="Aerts A.L."/>
            <person name="Allen A.E."/>
            <person name="Cuvelier M.L."/>
            <person name="Derelle E."/>
            <person name="Everett M.V."/>
            <person name="Foulon E."/>
            <person name="Grimwood J."/>
            <person name="Gundlach H."/>
            <person name="Henrissat B."/>
            <person name="Napoli C."/>
            <person name="McDonald S.M."/>
            <person name="Parker M.S."/>
            <person name="Rombauts S."/>
            <person name="Salamov A."/>
            <person name="Von Dassow P."/>
            <person name="Badger J.H."/>
            <person name="Coutinho P.M."/>
            <person name="Demir E."/>
            <person name="Dubchak I."/>
            <person name="Gentemann C."/>
            <person name="Eikrem W."/>
            <person name="Gready J.E."/>
            <person name="John U."/>
            <person name="Lanier W."/>
            <person name="Lindquist E.A."/>
            <person name="Lucas S."/>
            <person name="Mayer K.F."/>
            <person name="Moreau H."/>
            <person name="Not F."/>
            <person name="Otillar R."/>
            <person name="Panaud O."/>
            <person name="Pangilinan J."/>
            <person name="Paulsen I."/>
            <person name="Piegu B."/>
            <person name="Poliakov A."/>
            <person name="Robbens S."/>
            <person name="Schmutz J."/>
            <person name="Toulza E."/>
            <person name="Wyss T."/>
            <person name="Zelensky A."/>
            <person name="Zhou K."/>
            <person name="Armbrust E.V."/>
            <person name="Bhattacharya D."/>
            <person name="Goodenough U.W."/>
            <person name="Van de Peer Y."/>
            <person name="Grigoriev I.V."/>
        </authorList>
    </citation>
    <scope>NUCLEOTIDE SEQUENCE [LARGE SCALE GENOMIC DNA]</scope>
    <source>
        <strain evidence="4 5">CCMP1545</strain>
    </source>
</reference>
<feature type="domain" description="Thiamine pyrophosphate enzyme TPP-binding" evidence="3">
    <location>
        <begin position="323"/>
        <end position="461"/>
    </location>
</feature>
<dbReference type="STRING" id="564608.C1MVI4"/>
<dbReference type="InterPro" id="IPR011766">
    <property type="entry name" value="TPP_enzyme_TPP-bd"/>
</dbReference>
<dbReference type="OrthoDB" id="10006023at2759"/>
<feature type="compositionally biased region" description="Low complexity" evidence="2">
    <location>
        <begin position="67"/>
        <end position="89"/>
    </location>
</feature>
<dbReference type="KEGG" id="mpp:MICPUCDRAFT_59390"/>